<dbReference type="RefSeq" id="WP_173292105.1">
    <property type="nucleotide sequence ID" value="NZ_AP021888.1"/>
</dbReference>
<dbReference type="InterPro" id="IPR050706">
    <property type="entry name" value="Cyclic-di-GMP_PDE-like"/>
</dbReference>
<evidence type="ECO:0000313" key="3">
    <source>
        <dbReference type="Proteomes" id="UP000501466"/>
    </source>
</evidence>
<accession>A0A6F8PQI2</accession>
<dbReference type="Proteomes" id="UP000501466">
    <property type="component" value="Chromosome"/>
</dbReference>
<dbReference type="SUPFAM" id="SSF141868">
    <property type="entry name" value="EAL domain-like"/>
    <property type="match status" value="1"/>
</dbReference>
<feature type="domain" description="EAL" evidence="1">
    <location>
        <begin position="7"/>
        <end position="255"/>
    </location>
</feature>
<dbReference type="InterPro" id="IPR035919">
    <property type="entry name" value="EAL_sf"/>
</dbReference>
<dbReference type="SMART" id="SM00052">
    <property type="entry name" value="EAL"/>
    <property type="match status" value="1"/>
</dbReference>
<evidence type="ECO:0000259" key="1">
    <source>
        <dbReference type="PROSITE" id="PS50883"/>
    </source>
</evidence>
<dbReference type="KEGG" id="tzo:THMIRHAT_21290"/>
<reference evidence="3" key="1">
    <citation type="submission" date="2019-11" db="EMBL/GenBank/DDBJ databases">
        <title>Isolation and characterization of two novel species in the genus Thiomicrorhabdus.</title>
        <authorList>
            <person name="Mochizuki J."/>
            <person name="Kojima H."/>
            <person name="Fukui M."/>
        </authorList>
    </citation>
    <scope>NUCLEOTIDE SEQUENCE [LARGE SCALE GENOMIC DNA]</scope>
    <source>
        <strain evidence="3">AkT22</strain>
    </source>
</reference>
<dbReference type="PROSITE" id="PS50883">
    <property type="entry name" value="EAL"/>
    <property type="match status" value="1"/>
</dbReference>
<keyword evidence="3" id="KW-1185">Reference proteome</keyword>
<sequence>MATTFPIEEIKAGCEHCGTKLPFEISFAFQPIVNLRRQSIFGYEALVRGVNGEGAPTILSQVNDQNRYVFDQTCRVKAIQLASELKLDKMLSINFLPNAVYQPEHCIQSTLRAAECYQFPVENIMFEITESEQVVDAKHLTRIFNYYQSKGFVTAIDDFGAGYAGLNLLTQFIPNIMKLDMELVRDVDKSEVKQIINRNLISTCNQLKITVLAEGIETLEEAQFFKDLGVYLMQGYYFAKPGFEHLPEVPKELYEPILDNRFRSGY</sequence>
<dbReference type="PANTHER" id="PTHR33121:SF15">
    <property type="entry name" value="BLUE LIGHT- AND TEMPERATURE-REGULATED ANTIREPRESSOR BLUF"/>
    <property type="match status" value="1"/>
</dbReference>
<dbReference type="PANTHER" id="PTHR33121">
    <property type="entry name" value="CYCLIC DI-GMP PHOSPHODIESTERASE PDEF"/>
    <property type="match status" value="1"/>
</dbReference>
<dbReference type="Pfam" id="PF00563">
    <property type="entry name" value="EAL"/>
    <property type="match status" value="1"/>
</dbReference>
<dbReference type="CDD" id="cd01948">
    <property type="entry name" value="EAL"/>
    <property type="match status" value="1"/>
</dbReference>
<dbReference type="GO" id="GO:0071111">
    <property type="term" value="F:cyclic-guanylate-specific phosphodiesterase activity"/>
    <property type="evidence" value="ECO:0007669"/>
    <property type="project" value="InterPro"/>
</dbReference>
<proteinExistence type="predicted"/>
<gene>
    <name evidence="2" type="ORF">THMIRHAT_21290</name>
</gene>
<name>A0A6F8PQI2_9GAMM</name>
<organism evidence="2 3">
    <name type="scientific">Thiosulfativibrio zosterae</name>
    <dbReference type="NCBI Taxonomy" id="2675053"/>
    <lineage>
        <taxon>Bacteria</taxon>
        <taxon>Pseudomonadati</taxon>
        <taxon>Pseudomonadota</taxon>
        <taxon>Gammaproteobacteria</taxon>
        <taxon>Thiotrichales</taxon>
        <taxon>Piscirickettsiaceae</taxon>
        <taxon>Thiosulfativibrio</taxon>
    </lineage>
</organism>
<dbReference type="InterPro" id="IPR001633">
    <property type="entry name" value="EAL_dom"/>
</dbReference>
<evidence type="ECO:0000313" key="2">
    <source>
        <dbReference type="EMBL" id="BBP44383.1"/>
    </source>
</evidence>
<dbReference type="Gene3D" id="3.20.20.450">
    <property type="entry name" value="EAL domain"/>
    <property type="match status" value="1"/>
</dbReference>
<dbReference type="AlphaFoldDB" id="A0A6F8PQI2"/>
<protein>
    <submittedName>
        <fullName evidence="2">Diguanylate phosphodiesterase</fullName>
    </submittedName>
</protein>
<dbReference type="EMBL" id="AP021888">
    <property type="protein sequence ID" value="BBP44383.1"/>
    <property type="molecule type" value="Genomic_DNA"/>
</dbReference>